<dbReference type="KEGG" id="amuc:Pan181_05260"/>
<dbReference type="PANTHER" id="PTHR44520">
    <property type="entry name" value="RESPONSE REGULATOR RCP1-RELATED"/>
    <property type="match status" value="1"/>
</dbReference>
<dbReference type="Proteomes" id="UP000315750">
    <property type="component" value="Chromosome"/>
</dbReference>
<dbReference type="PROSITE" id="PS50110">
    <property type="entry name" value="RESPONSE_REGULATORY"/>
    <property type="match status" value="1"/>
</dbReference>
<sequence>MSMNRVRPVRVLLVEDDEEDVVLIKKTLERDRLLIEFHHACDGVDAMSHLHDSNENPKSHLPDLILLDLNMPRMDGREVLRQCSEDPKLRSIPIVVFTSSDDERDVLESYNLKASSFVSKPVDLAQFRNVLREIGEYWFCIVRLPPVTGAAT</sequence>
<name>A0A518AI08_9BACT</name>
<dbReference type="SUPFAM" id="SSF52172">
    <property type="entry name" value="CheY-like"/>
    <property type="match status" value="1"/>
</dbReference>
<dbReference type="AlphaFoldDB" id="A0A518AI08"/>
<dbReference type="EMBL" id="CP036278">
    <property type="protein sequence ID" value="QDU54345.1"/>
    <property type="molecule type" value="Genomic_DNA"/>
</dbReference>
<keyword evidence="1" id="KW-0597">Phosphoprotein</keyword>
<dbReference type="Pfam" id="PF00072">
    <property type="entry name" value="Response_reg"/>
    <property type="match status" value="1"/>
</dbReference>
<dbReference type="RefSeq" id="WP_197528848.1">
    <property type="nucleotide sequence ID" value="NZ_CP036278.1"/>
</dbReference>
<dbReference type="InterPro" id="IPR052893">
    <property type="entry name" value="TCS_response_regulator"/>
</dbReference>
<dbReference type="CDD" id="cd17557">
    <property type="entry name" value="REC_Rcp-like"/>
    <property type="match status" value="1"/>
</dbReference>
<keyword evidence="4" id="KW-1185">Reference proteome</keyword>
<evidence type="ECO:0000313" key="3">
    <source>
        <dbReference type="EMBL" id="QDU54345.1"/>
    </source>
</evidence>
<dbReference type="InterPro" id="IPR011006">
    <property type="entry name" value="CheY-like_superfamily"/>
</dbReference>
<feature type="domain" description="Response regulatory" evidence="2">
    <location>
        <begin position="10"/>
        <end position="135"/>
    </location>
</feature>
<evidence type="ECO:0000313" key="4">
    <source>
        <dbReference type="Proteomes" id="UP000315750"/>
    </source>
</evidence>
<dbReference type="SMART" id="SM00448">
    <property type="entry name" value="REC"/>
    <property type="match status" value="1"/>
</dbReference>
<dbReference type="GO" id="GO:0000160">
    <property type="term" value="P:phosphorelay signal transduction system"/>
    <property type="evidence" value="ECO:0007669"/>
    <property type="project" value="InterPro"/>
</dbReference>
<gene>
    <name evidence="3" type="primary">rcp1_1</name>
    <name evidence="3" type="ORF">Pan181_05260</name>
</gene>
<reference evidence="3 4" key="1">
    <citation type="submission" date="2019-02" db="EMBL/GenBank/DDBJ databases">
        <title>Deep-cultivation of Planctomycetes and their phenomic and genomic characterization uncovers novel biology.</title>
        <authorList>
            <person name="Wiegand S."/>
            <person name="Jogler M."/>
            <person name="Boedeker C."/>
            <person name="Pinto D."/>
            <person name="Vollmers J."/>
            <person name="Rivas-Marin E."/>
            <person name="Kohn T."/>
            <person name="Peeters S.H."/>
            <person name="Heuer A."/>
            <person name="Rast P."/>
            <person name="Oberbeckmann S."/>
            <person name="Bunk B."/>
            <person name="Jeske O."/>
            <person name="Meyerdierks A."/>
            <person name="Storesund J.E."/>
            <person name="Kallscheuer N."/>
            <person name="Luecker S."/>
            <person name="Lage O.M."/>
            <person name="Pohl T."/>
            <person name="Merkel B.J."/>
            <person name="Hornburger P."/>
            <person name="Mueller R.-W."/>
            <person name="Bruemmer F."/>
            <person name="Labrenz M."/>
            <person name="Spormann A.M."/>
            <person name="Op den Camp H."/>
            <person name="Overmann J."/>
            <person name="Amann R."/>
            <person name="Jetten M.S.M."/>
            <person name="Mascher T."/>
            <person name="Medema M.H."/>
            <person name="Devos D.P."/>
            <person name="Kaster A.-K."/>
            <person name="Ovreas L."/>
            <person name="Rohde M."/>
            <person name="Galperin M.Y."/>
            <person name="Jogler C."/>
        </authorList>
    </citation>
    <scope>NUCLEOTIDE SEQUENCE [LARGE SCALE GENOMIC DNA]</scope>
    <source>
        <strain evidence="3 4">Pan181</strain>
    </source>
</reference>
<feature type="modified residue" description="4-aspartylphosphate" evidence="1">
    <location>
        <position position="68"/>
    </location>
</feature>
<protein>
    <submittedName>
        <fullName evidence="3">Response regulator rcp1</fullName>
    </submittedName>
</protein>
<proteinExistence type="predicted"/>
<evidence type="ECO:0000256" key="1">
    <source>
        <dbReference type="PROSITE-ProRule" id="PRU00169"/>
    </source>
</evidence>
<organism evidence="3 4">
    <name type="scientific">Aeoliella mucimassa</name>
    <dbReference type="NCBI Taxonomy" id="2527972"/>
    <lineage>
        <taxon>Bacteria</taxon>
        <taxon>Pseudomonadati</taxon>
        <taxon>Planctomycetota</taxon>
        <taxon>Planctomycetia</taxon>
        <taxon>Pirellulales</taxon>
        <taxon>Lacipirellulaceae</taxon>
        <taxon>Aeoliella</taxon>
    </lineage>
</organism>
<evidence type="ECO:0000259" key="2">
    <source>
        <dbReference type="PROSITE" id="PS50110"/>
    </source>
</evidence>
<dbReference type="Gene3D" id="3.40.50.2300">
    <property type="match status" value="1"/>
</dbReference>
<accession>A0A518AI08</accession>
<dbReference type="InterPro" id="IPR001789">
    <property type="entry name" value="Sig_transdc_resp-reg_receiver"/>
</dbReference>